<dbReference type="GO" id="GO:0003968">
    <property type="term" value="F:RNA-directed RNA polymerase activity"/>
    <property type="evidence" value="ECO:0007669"/>
    <property type="project" value="InterPro"/>
</dbReference>
<dbReference type="SUPFAM" id="SSF50494">
    <property type="entry name" value="Trypsin-like serine proteases"/>
    <property type="match status" value="1"/>
</dbReference>
<accession>A0A6M9Z7T3</accession>
<protein>
    <submittedName>
        <fullName evidence="12">Polymerase polyprotein</fullName>
    </submittedName>
</protein>
<feature type="domain" description="Peptidase C3" evidence="11">
    <location>
        <begin position="899"/>
        <end position="1131"/>
    </location>
</feature>
<dbReference type="GO" id="GO:0005524">
    <property type="term" value="F:ATP binding"/>
    <property type="evidence" value="ECO:0007669"/>
    <property type="project" value="UniProtKB-KW"/>
</dbReference>
<dbReference type="Pfam" id="PF00680">
    <property type="entry name" value="RdRP_1"/>
    <property type="match status" value="1"/>
</dbReference>
<reference evidence="12" key="1">
    <citation type="submission" date="2020-01" db="EMBL/GenBank/DDBJ databases">
        <title>Viral genomes from wild and zoo birds in China.</title>
        <authorList>
            <person name="He M.Y."/>
            <person name="Shan L.T."/>
            <person name="Zhang W."/>
            <person name="Yang X.S."/>
        </authorList>
    </citation>
    <scope>NUCLEOTIDE SEQUENCE</scope>
    <source>
        <strain evidence="12">Dth148pic1</strain>
    </source>
</reference>
<feature type="domain" description="SF3 helicase" evidence="10">
    <location>
        <begin position="434"/>
        <end position="606"/>
    </location>
</feature>
<keyword evidence="2" id="KW-0808">Transferase</keyword>
<evidence type="ECO:0000259" key="9">
    <source>
        <dbReference type="PROSITE" id="PS50507"/>
    </source>
</evidence>
<dbReference type="GO" id="GO:0006508">
    <property type="term" value="P:proteolysis"/>
    <property type="evidence" value="ECO:0007669"/>
    <property type="project" value="UniProtKB-KW"/>
</dbReference>
<sequence>MDASLVPYVDFINELRQLKFIGVLNLREIDDDDDELIPDLEFPFDLTEEGIEPNPGPVVCSTLRDNRLSKVIPHNVRELKKYADKCAPELRKIAMRAAKSGRKEVEVRAQIGAEYFQVDAPLVKPSVEKDPPKPDCPNCHKEHCNCFGKRLNIAASVASVIASLMKIIEAVRGGAQIGGFLTNALFSGVSEGTKDTVVQAIKETVNEALDAQMPYVPITVRGALQLCVAAAFLHALCGLGIVLVDVAKCLMSLLFGTADKSYAAVAQIGTAWFDVMPAKSEDATESIMRYIPLGVSVVLSGLVAFGVGKIPGRDNSPESWMRKIASFPRACSALGDISKYIQTIVNPLWSKFQVEILGYDRDMLTSAIPEIARWMESVEAYSFKAACDEMMKTKDGRFFIANLYNLGHQLMKKFQPALTPEYRSAMQRCLVMASKLKTHVETNFPEVKSVRTTPLGLWLVGESQIGKSRLQYLIATHLCAVAGIKDLKNQIYMRNTSQEFWDAYNGQFVCVFDDFGQQKDAVGNPNLEFMEIIRSIGPFPFPLHMADISEKSSARFTSGVVMCSTNNRFLKVESLTYDDAVWNRFPQSWIVELKDEFKITEVGPDGKVRTRLDIPKARAAQPGAEINPHIYTFKKFDARARLNRNAETGEVYEWEQFIEALEQDLKNRMKDGDALDGWLDEYASALCKEKGYAQIGTEDIMRVYAQAGTDPVVAPKYNLGEFLDWVCALTKNPIDGDDDRCSRYTIYAAFEKAEMRGDPYKTNLAGYKPMMMDEDVFRLLLIAFMREKDGFKSQVESRLKMCKAVCDDIYEKLPEVVRSVYTTVKGFVLGFMDGVCSFAKENKLLAVLMIGVPALIAMMRRRTNENVAESDPRVLQPRSRPGVKAISKARIVRAGAELGQSMNQLNVIDIVRRGQYLVCADYDGIEGGELNLGCMTQIVGTVFMMPAHFLLYLRDRPPKTILFKHSTNDKIVIRRDYEGLFKNEIHVEHQISEDQVGGMDVVFFVIPEFMRAKDITKHFATEADLAKMAGRNVMGTLSGIDAGKNGVTFTTATGECKLLLNNHLDYVMEGEKKREVVSTSICQYRIPTKFGDCGKIVTLNTDAIQGRIVGIHVSGTVTGWNYAQVVSQETIMTVLADMPKMAQIGLSLESVYEGEGEPIDAGFIHLGRIKVPVTQSSKTCIGPSKLHNLISPATTKPAMLKPTMIDGVLHDPLIEGAKKAGIPCGLVPEDVLEQASKDVFLKISQKHSNSEPNRVLDYEEAIRGIPGDEYYQPINRTTSPGYPYMTETHKKGYRGKTKWMGKHDYDFESEEAMKLRSDTEELIEKCRNDEPFEVIWVDTLKDERRPIEKVKAGKTRVISNGPMHFNIAFRMYFMTALVNLRLGRIFNGIAVGLNVWSKEWDSLAGHLLSNSPLLLDGDFRLFDGTLIDKIMWKIFEILDAQYNDGNTRIRRNLWYHVVYAVRLCRDRVYQCTHSLPSGFVATAEVNSLYVNIIFRCAYLMLARLHKQAGDNMETFNKKVKLVAYGDDNIYSVSPDIISWFNMNTITAMMKQFGMDYTPADKSDDARPHKTITEVSFLKRYFRRVDTRSGLTPAYMCPADLESRLEMLNWTKSKGVDSSPEEAMVITDVLKELAMHGCRVYDDYAPKIVRHAIQANITGFVDEGPTYHQMKVITGHDVPRRCEPARSIQNSNAFKDLSNAIDGRGGSIYSYTLGSPVAAPHYPREHWCDAQPELASV</sequence>
<dbReference type="SUPFAM" id="SSF56672">
    <property type="entry name" value="DNA/RNA polymerases"/>
    <property type="match status" value="1"/>
</dbReference>
<dbReference type="InterPro" id="IPR043502">
    <property type="entry name" value="DNA/RNA_pol_sf"/>
</dbReference>
<keyword evidence="6" id="KW-0788">Thiol protease</keyword>
<dbReference type="InterPro" id="IPR044067">
    <property type="entry name" value="PCV_3C_PRO"/>
</dbReference>
<evidence type="ECO:0000256" key="5">
    <source>
        <dbReference type="ARBA" id="ARBA00022801"/>
    </source>
</evidence>
<proteinExistence type="predicted"/>
<evidence type="ECO:0000313" key="12">
    <source>
        <dbReference type="EMBL" id="QKN89021.1"/>
    </source>
</evidence>
<evidence type="ECO:0000259" key="11">
    <source>
        <dbReference type="PROSITE" id="PS51874"/>
    </source>
</evidence>
<dbReference type="PROSITE" id="PS51218">
    <property type="entry name" value="SF3_HELICASE_2"/>
    <property type="match status" value="1"/>
</dbReference>
<dbReference type="InterPro" id="IPR043128">
    <property type="entry name" value="Rev_trsase/Diguanyl_cyclase"/>
</dbReference>
<dbReference type="Pfam" id="PF00910">
    <property type="entry name" value="RNA_helicase"/>
    <property type="match status" value="1"/>
</dbReference>
<evidence type="ECO:0000256" key="6">
    <source>
        <dbReference type="ARBA" id="ARBA00022807"/>
    </source>
</evidence>
<dbReference type="Gene3D" id="3.30.70.270">
    <property type="match status" value="1"/>
</dbReference>
<name>A0A6M9Z7T3_9VIRU</name>
<dbReference type="InterPro" id="IPR001205">
    <property type="entry name" value="RNA-dir_pol_C"/>
</dbReference>
<evidence type="ECO:0000259" key="10">
    <source>
        <dbReference type="PROSITE" id="PS51218"/>
    </source>
</evidence>
<keyword evidence="5" id="KW-0378">Hydrolase</keyword>
<keyword evidence="3" id="KW-0548">Nucleotidyltransferase</keyword>
<dbReference type="InterPro" id="IPR000605">
    <property type="entry name" value="Helicase_SF3_ssDNA/RNA_vir"/>
</dbReference>
<evidence type="ECO:0000256" key="3">
    <source>
        <dbReference type="ARBA" id="ARBA00022695"/>
    </source>
</evidence>
<dbReference type="GO" id="GO:0003723">
    <property type="term" value="F:RNA binding"/>
    <property type="evidence" value="ECO:0007669"/>
    <property type="project" value="InterPro"/>
</dbReference>
<dbReference type="InterPro" id="IPR014759">
    <property type="entry name" value="Helicase_SF3_ssRNA_vir"/>
</dbReference>
<evidence type="ECO:0000256" key="8">
    <source>
        <dbReference type="ARBA" id="ARBA00022953"/>
    </source>
</evidence>
<feature type="domain" description="RdRp catalytic" evidence="9">
    <location>
        <begin position="1412"/>
        <end position="1540"/>
    </location>
</feature>
<dbReference type="GO" id="GO:0003724">
    <property type="term" value="F:RNA helicase activity"/>
    <property type="evidence" value="ECO:0007669"/>
    <property type="project" value="InterPro"/>
</dbReference>
<dbReference type="PROSITE" id="PS51874">
    <property type="entry name" value="PCV_3C_PRO"/>
    <property type="match status" value="1"/>
</dbReference>
<evidence type="ECO:0000256" key="7">
    <source>
        <dbReference type="ARBA" id="ARBA00022840"/>
    </source>
</evidence>
<keyword evidence="7" id="KW-0067">ATP-binding</keyword>
<dbReference type="GO" id="GO:0006351">
    <property type="term" value="P:DNA-templated transcription"/>
    <property type="evidence" value="ECO:0007669"/>
    <property type="project" value="InterPro"/>
</dbReference>
<dbReference type="InterPro" id="IPR007094">
    <property type="entry name" value="RNA-dir_pol_PSvirus"/>
</dbReference>
<dbReference type="CDD" id="cd23194">
    <property type="entry name" value="Dicistroviridae_RdRp"/>
    <property type="match status" value="1"/>
</dbReference>
<dbReference type="InterPro" id="IPR043504">
    <property type="entry name" value="Peptidase_S1_PA_chymotrypsin"/>
</dbReference>
<dbReference type="PROSITE" id="PS50507">
    <property type="entry name" value="RDRP_SSRNA_POS"/>
    <property type="match status" value="1"/>
</dbReference>
<evidence type="ECO:0000256" key="2">
    <source>
        <dbReference type="ARBA" id="ARBA00022679"/>
    </source>
</evidence>
<dbReference type="EMBL" id="MT138406">
    <property type="protein sequence ID" value="QKN89021.1"/>
    <property type="molecule type" value="Genomic_RNA"/>
</dbReference>
<dbReference type="GO" id="GO:0004197">
    <property type="term" value="F:cysteine-type endopeptidase activity"/>
    <property type="evidence" value="ECO:0007669"/>
    <property type="project" value="InterPro"/>
</dbReference>
<organism evidence="12">
    <name type="scientific">Riboviria sp</name>
    <dbReference type="NCBI Taxonomy" id="2585031"/>
    <lineage>
        <taxon>Viruses</taxon>
        <taxon>Riboviria</taxon>
    </lineage>
</organism>
<keyword evidence="4" id="KW-0547">Nucleotide-binding</keyword>
<dbReference type="GO" id="GO:0039694">
    <property type="term" value="P:viral RNA genome replication"/>
    <property type="evidence" value="ECO:0007669"/>
    <property type="project" value="InterPro"/>
</dbReference>
<keyword evidence="8" id="KW-0693">Viral RNA replication</keyword>
<evidence type="ECO:0000256" key="1">
    <source>
        <dbReference type="ARBA" id="ARBA00022670"/>
    </source>
</evidence>
<dbReference type="GO" id="GO:0033644">
    <property type="term" value="C:host cell membrane"/>
    <property type="evidence" value="ECO:0007669"/>
    <property type="project" value="UniProtKB-SubCell"/>
</dbReference>
<dbReference type="Gene3D" id="2.40.10.10">
    <property type="entry name" value="Trypsin-like serine proteases"/>
    <property type="match status" value="1"/>
</dbReference>
<evidence type="ECO:0000256" key="4">
    <source>
        <dbReference type="ARBA" id="ARBA00022741"/>
    </source>
</evidence>
<dbReference type="InterPro" id="IPR009003">
    <property type="entry name" value="Peptidase_S1_PA"/>
</dbReference>
<keyword evidence="1" id="KW-0645">Protease</keyword>